<comment type="caution">
    <text evidence="3">The sequence shown here is derived from an EMBL/GenBank/DDBJ whole genome shotgun (WGS) entry which is preliminary data.</text>
</comment>
<accession>A0A4Y2KSN6</accession>
<keyword evidence="2" id="KW-1133">Transmembrane helix</keyword>
<name>A0A4Y2KSN6_ARAVE</name>
<evidence type="ECO:0000313" key="3">
    <source>
        <dbReference type="EMBL" id="GBN04503.1"/>
    </source>
</evidence>
<dbReference type="AlphaFoldDB" id="A0A4Y2KSN6"/>
<keyword evidence="4" id="KW-1185">Reference proteome</keyword>
<feature type="region of interest" description="Disordered" evidence="1">
    <location>
        <begin position="86"/>
        <end position="105"/>
    </location>
</feature>
<evidence type="ECO:0000256" key="2">
    <source>
        <dbReference type="SAM" id="Phobius"/>
    </source>
</evidence>
<dbReference type="OrthoDB" id="6416713at2759"/>
<evidence type="ECO:0000256" key="1">
    <source>
        <dbReference type="SAM" id="MobiDB-lite"/>
    </source>
</evidence>
<proteinExistence type="predicted"/>
<sequence length="156" mass="17523">MEKDANPHPPLIQPMDQNAIQNIKLGNRKLLLTNILNDPVHNENLVKTLKNVNLKEKDMTSNLSMWILVFCILALLVPEPLAGNPRKKRNNYRWSNRKTTAPPSSTLHPCSAGDIQCGVPQKFCNMFGCDCTPKPGAKCCDGYRYDGETNKCRETV</sequence>
<keyword evidence="2" id="KW-0472">Membrane</keyword>
<feature type="transmembrane region" description="Helical" evidence="2">
    <location>
        <begin position="63"/>
        <end position="83"/>
    </location>
</feature>
<reference evidence="3 4" key="1">
    <citation type="journal article" date="2019" name="Sci. Rep.">
        <title>Orb-weaving spider Araneus ventricosus genome elucidates the spidroin gene catalogue.</title>
        <authorList>
            <person name="Kono N."/>
            <person name="Nakamura H."/>
            <person name="Ohtoshi R."/>
            <person name="Moran D.A.P."/>
            <person name="Shinohara A."/>
            <person name="Yoshida Y."/>
            <person name="Fujiwara M."/>
            <person name="Mori M."/>
            <person name="Tomita M."/>
            <person name="Arakawa K."/>
        </authorList>
    </citation>
    <scope>NUCLEOTIDE SEQUENCE [LARGE SCALE GENOMIC DNA]</scope>
</reference>
<keyword evidence="2" id="KW-0812">Transmembrane</keyword>
<gene>
    <name evidence="3" type="ORF">AVEN_74066_1</name>
</gene>
<dbReference type="EMBL" id="BGPR01004889">
    <property type="protein sequence ID" value="GBN04503.1"/>
    <property type="molecule type" value="Genomic_DNA"/>
</dbReference>
<organism evidence="3 4">
    <name type="scientific">Araneus ventricosus</name>
    <name type="common">Orbweaver spider</name>
    <name type="synonym">Epeira ventricosa</name>
    <dbReference type="NCBI Taxonomy" id="182803"/>
    <lineage>
        <taxon>Eukaryota</taxon>
        <taxon>Metazoa</taxon>
        <taxon>Ecdysozoa</taxon>
        <taxon>Arthropoda</taxon>
        <taxon>Chelicerata</taxon>
        <taxon>Arachnida</taxon>
        <taxon>Araneae</taxon>
        <taxon>Araneomorphae</taxon>
        <taxon>Entelegynae</taxon>
        <taxon>Araneoidea</taxon>
        <taxon>Araneidae</taxon>
        <taxon>Araneus</taxon>
    </lineage>
</organism>
<dbReference type="Proteomes" id="UP000499080">
    <property type="component" value="Unassembled WGS sequence"/>
</dbReference>
<protein>
    <submittedName>
        <fullName evidence="3">Uncharacterized protein</fullName>
    </submittedName>
</protein>
<feature type="compositionally biased region" description="Polar residues" evidence="1">
    <location>
        <begin position="92"/>
        <end position="105"/>
    </location>
</feature>
<evidence type="ECO:0000313" key="4">
    <source>
        <dbReference type="Proteomes" id="UP000499080"/>
    </source>
</evidence>